<reference evidence="10" key="1">
    <citation type="journal article" date="2019" name="Int. J. Syst. Evol. Microbiol.">
        <title>The Global Catalogue of Microorganisms (GCM) 10K type strain sequencing project: providing services to taxonomists for standard genome sequencing and annotation.</title>
        <authorList>
            <consortium name="The Broad Institute Genomics Platform"/>
            <consortium name="The Broad Institute Genome Sequencing Center for Infectious Disease"/>
            <person name="Wu L."/>
            <person name="Ma J."/>
        </authorList>
    </citation>
    <scope>NUCLEOTIDE SEQUENCE [LARGE SCALE GENOMIC DNA]</scope>
    <source>
        <strain evidence="10">JCM 18127</strain>
    </source>
</reference>
<evidence type="ECO:0000259" key="8">
    <source>
        <dbReference type="PROSITE" id="PS50893"/>
    </source>
</evidence>
<comment type="similarity">
    <text evidence="2">Belongs to the ABC transporter superfamily.</text>
</comment>
<dbReference type="RefSeq" id="WP_345262096.1">
    <property type="nucleotide sequence ID" value="NZ_BAABIM010000001.1"/>
</dbReference>
<keyword evidence="6" id="KW-0046">Antibiotic resistance</keyword>
<dbReference type="InterPro" id="IPR050763">
    <property type="entry name" value="ABC_transporter_ATP-binding"/>
</dbReference>
<evidence type="ECO:0000256" key="6">
    <source>
        <dbReference type="ARBA" id="ARBA00023251"/>
    </source>
</evidence>
<evidence type="ECO:0000313" key="9">
    <source>
        <dbReference type="EMBL" id="GAA4668850.1"/>
    </source>
</evidence>
<dbReference type="InterPro" id="IPR003593">
    <property type="entry name" value="AAA+_ATPase"/>
</dbReference>
<keyword evidence="5 9" id="KW-0067">ATP-binding</keyword>
<dbReference type="PROSITE" id="PS50893">
    <property type="entry name" value="ABC_TRANSPORTER_2"/>
    <property type="match status" value="1"/>
</dbReference>
<evidence type="ECO:0000256" key="3">
    <source>
        <dbReference type="ARBA" id="ARBA00022448"/>
    </source>
</evidence>
<dbReference type="EMBL" id="BAABIM010000001">
    <property type="protein sequence ID" value="GAA4668850.1"/>
    <property type="molecule type" value="Genomic_DNA"/>
</dbReference>
<dbReference type="Pfam" id="PF00005">
    <property type="entry name" value="ABC_tran"/>
    <property type="match status" value="1"/>
</dbReference>
<protein>
    <submittedName>
        <fullName evidence="9">ABC transporter ATP-binding protein</fullName>
    </submittedName>
</protein>
<sequence length="336" mass="35738">MTTNHLSETAIRVRGLRRTYGKGAQAFEAVRGVDLDVRTGSITALLGTNGAGKTSTLEMIEGLATASSGEVAVLGLDPVRDRAEVRRRTGVLLQKSGFSGDLTVRETLRLWHGTITDPQPVDDLLEALSLGHRADVRVSALSGGETRRLDLACTLMGRPELVFLDEPTTGLDPESRREVWQLVSRLRDGGATVLVTTHYLAEAESLADRLEIMHAGRIVRSGTPTEIAEGHPSTIAFTTPAAASAPLPGDLAAVTGAVEEQGRTTLETSDLQTSLTALLTWAERSSLRLESLEARTASLESVFLAIADGRDPAVEQPDDTPDSGTTDPALLEGATR</sequence>
<feature type="region of interest" description="Disordered" evidence="7">
    <location>
        <begin position="310"/>
        <end position="336"/>
    </location>
</feature>
<comment type="caution">
    <text evidence="9">The sequence shown here is derived from an EMBL/GenBank/DDBJ whole genome shotgun (WGS) entry which is preliminary data.</text>
</comment>
<feature type="domain" description="ABC transporter" evidence="8">
    <location>
        <begin position="11"/>
        <end position="240"/>
    </location>
</feature>
<dbReference type="PANTHER" id="PTHR42711">
    <property type="entry name" value="ABC TRANSPORTER ATP-BINDING PROTEIN"/>
    <property type="match status" value="1"/>
</dbReference>
<dbReference type="CDD" id="cd03230">
    <property type="entry name" value="ABC_DR_subfamily_A"/>
    <property type="match status" value="1"/>
</dbReference>
<evidence type="ECO:0000313" key="10">
    <source>
        <dbReference type="Proteomes" id="UP001500621"/>
    </source>
</evidence>
<evidence type="ECO:0000256" key="4">
    <source>
        <dbReference type="ARBA" id="ARBA00022741"/>
    </source>
</evidence>
<gene>
    <name evidence="9" type="ORF">GCM10023226_01170</name>
</gene>
<accession>A0ABP8VPY1</accession>
<dbReference type="SUPFAM" id="SSF52540">
    <property type="entry name" value="P-loop containing nucleoside triphosphate hydrolases"/>
    <property type="match status" value="1"/>
</dbReference>
<evidence type="ECO:0000256" key="1">
    <source>
        <dbReference type="ARBA" id="ARBA00004202"/>
    </source>
</evidence>
<evidence type="ECO:0000256" key="2">
    <source>
        <dbReference type="ARBA" id="ARBA00005417"/>
    </source>
</evidence>
<proteinExistence type="inferred from homology"/>
<keyword evidence="3" id="KW-0813">Transport</keyword>
<evidence type="ECO:0000256" key="5">
    <source>
        <dbReference type="ARBA" id="ARBA00022840"/>
    </source>
</evidence>
<comment type="subcellular location">
    <subcellularLocation>
        <location evidence="1">Cell membrane</location>
        <topology evidence="1">Peripheral membrane protein</topology>
    </subcellularLocation>
</comment>
<keyword evidence="4" id="KW-0547">Nucleotide-binding</keyword>
<dbReference type="Proteomes" id="UP001500621">
    <property type="component" value="Unassembled WGS sequence"/>
</dbReference>
<keyword evidence="10" id="KW-1185">Reference proteome</keyword>
<dbReference type="GO" id="GO:0005524">
    <property type="term" value="F:ATP binding"/>
    <property type="evidence" value="ECO:0007669"/>
    <property type="project" value="UniProtKB-KW"/>
</dbReference>
<name>A0ABP8VPY1_9ACTN</name>
<organism evidence="9 10">
    <name type="scientific">Nocardioides nanhaiensis</name>
    <dbReference type="NCBI Taxonomy" id="1476871"/>
    <lineage>
        <taxon>Bacteria</taxon>
        <taxon>Bacillati</taxon>
        <taxon>Actinomycetota</taxon>
        <taxon>Actinomycetes</taxon>
        <taxon>Propionibacteriales</taxon>
        <taxon>Nocardioidaceae</taxon>
        <taxon>Nocardioides</taxon>
    </lineage>
</organism>
<dbReference type="InterPro" id="IPR003439">
    <property type="entry name" value="ABC_transporter-like_ATP-bd"/>
</dbReference>
<dbReference type="InterPro" id="IPR027417">
    <property type="entry name" value="P-loop_NTPase"/>
</dbReference>
<evidence type="ECO:0000256" key="7">
    <source>
        <dbReference type="SAM" id="MobiDB-lite"/>
    </source>
</evidence>
<dbReference type="Gene3D" id="3.40.50.300">
    <property type="entry name" value="P-loop containing nucleotide triphosphate hydrolases"/>
    <property type="match status" value="1"/>
</dbReference>
<dbReference type="PANTHER" id="PTHR42711:SF5">
    <property type="entry name" value="ABC TRANSPORTER ATP-BINDING PROTEIN NATA"/>
    <property type="match status" value="1"/>
</dbReference>
<dbReference type="SMART" id="SM00382">
    <property type="entry name" value="AAA"/>
    <property type="match status" value="1"/>
</dbReference>